<keyword evidence="2" id="KW-0238">DNA-binding</keyword>
<dbReference type="GO" id="GO:0043565">
    <property type="term" value="F:sequence-specific DNA binding"/>
    <property type="evidence" value="ECO:0007669"/>
    <property type="project" value="InterPro"/>
</dbReference>
<dbReference type="EMBL" id="ONZF01000003">
    <property type="protein sequence ID" value="SPJ24206.1"/>
    <property type="molecule type" value="Genomic_DNA"/>
</dbReference>
<protein>
    <submittedName>
        <fullName evidence="6">Exoenzyme S synthesis regulatory protein ExsA</fullName>
    </submittedName>
</protein>
<keyword evidence="7" id="KW-1185">Reference proteome</keyword>
<name>A0A2R8BVW7_9RHOB</name>
<dbReference type="PRINTS" id="PR00032">
    <property type="entry name" value="HTHARAC"/>
</dbReference>
<evidence type="ECO:0000256" key="3">
    <source>
        <dbReference type="ARBA" id="ARBA00023163"/>
    </source>
</evidence>
<dbReference type="AlphaFoldDB" id="A0A2R8BVW7"/>
<keyword evidence="3" id="KW-0804">Transcription</keyword>
<keyword evidence="1" id="KW-0805">Transcription regulation</keyword>
<gene>
    <name evidence="6" type="primary">exsA</name>
    <name evidence="6" type="ORF">PAA8504_02034</name>
</gene>
<evidence type="ECO:0000256" key="2">
    <source>
        <dbReference type="ARBA" id="ARBA00023125"/>
    </source>
</evidence>
<feature type="domain" description="HTH araC/xylS-type" evidence="5">
    <location>
        <begin position="182"/>
        <end position="280"/>
    </location>
</feature>
<dbReference type="PANTHER" id="PTHR43280:SF32">
    <property type="entry name" value="TRANSCRIPTIONAL REGULATORY PROTEIN"/>
    <property type="match status" value="1"/>
</dbReference>
<accession>A0A2R8BVW7</accession>
<evidence type="ECO:0000313" key="7">
    <source>
        <dbReference type="Proteomes" id="UP000244912"/>
    </source>
</evidence>
<dbReference type="InterPro" id="IPR018060">
    <property type="entry name" value="HTH_AraC"/>
</dbReference>
<dbReference type="Gene3D" id="1.10.10.60">
    <property type="entry name" value="Homeodomain-like"/>
    <property type="match status" value="1"/>
</dbReference>
<dbReference type="SMART" id="SM00342">
    <property type="entry name" value="HTH_ARAC"/>
    <property type="match status" value="1"/>
</dbReference>
<evidence type="ECO:0000259" key="5">
    <source>
        <dbReference type="PROSITE" id="PS01124"/>
    </source>
</evidence>
<evidence type="ECO:0000313" key="6">
    <source>
        <dbReference type="EMBL" id="SPJ24206.1"/>
    </source>
</evidence>
<dbReference type="Proteomes" id="UP000244912">
    <property type="component" value="Unassembled WGS sequence"/>
</dbReference>
<dbReference type="RefSeq" id="WP_181375755.1">
    <property type="nucleotide sequence ID" value="NZ_ONZF01000003.1"/>
</dbReference>
<evidence type="ECO:0000256" key="4">
    <source>
        <dbReference type="SAM" id="MobiDB-lite"/>
    </source>
</evidence>
<dbReference type="SUPFAM" id="SSF46689">
    <property type="entry name" value="Homeodomain-like"/>
    <property type="match status" value="1"/>
</dbReference>
<dbReference type="GO" id="GO:0003700">
    <property type="term" value="F:DNA-binding transcription factor activity"/>
    <property type="evidence" value="ECO:0007669"/>
    <property type="project" value="InterPro"/>
</dbReference>
<organism evidence="6 7">
    <name type="scientific">Palleronia abyssalis</name>
    <dbReference type="NCBI Taxonomy" id="1501240"/>
    <lineage>
        <taxon>Bacteria</taxon>
        <taxon>Pseudomonadati</taxon>
        <taxon>Pseudomonadota</taxon>
        <taxon>Alphaproteobacteria</taxon>
        <taxon>Rhodobacterales</taxon>
        <taxon>Roseobacteraceae</taxon>
        <taxon>Palleronia</taxon>
    </lineage>
</organism>
<reference evidence="6 7" key="1">
    <citation type="submission" date="2018-03" db="EMBL/GenBank/DDBJ databases">
        <authorList>
            <person name="Keele B.F."/>
        </authorList>
    </citation>
    <scope>NUCLEOTIDE SEQUENCE [LARGE SCALE GENOMIC DNA]</scope>
    <source>
        <strain evidence="6 7">CECT 8504</strain>
    </source>
</reference>
<proteinExistence type="predicted"/>
<dbReference type="Pfam" id="PF12833">
    <property type="entry name" value="HTH_18"/>
    <property type="match status" value="1"/>
</dbReference>
<dbReference type="InterPro" id="IPR009057">
    <property type="entry name" value="Homeodomain-like_sf"/>
</dbReference>
<sequence>MPMPIPNHATTYLIHGRRIAGDLRATVVGRAEAIPGRSYGALLLESGTARIDRPSGRDDLKGPALFWTHQAEDLRLSLAPGAVGTYVLIGRLPVRGAIGRRAEVLSETAERDVILPLVDCPDLLCDARDRLGALLEERRRQAVGSVIAIEAHLQLLLVALARAGDDHLKQGPRRAFEEEVFEQFTTLVDLHYRDRWKVQDYATALGVSRDRLGDICMRACGHAPKHVIARRTLVEARLMLSNSTQTVQQIADMLGFASASHFSRAFSREAGQPPGAYRAANRRPAGSQPKEAQLFAWP</sequence>
<dbReference type="PROSITE" id="PS01124">
    <property type="entry name" value="HTH_ARAC_FAMILY_2"/>
    <property type="match status" value="1"/>
</dbReference>
<evidence type="ECO:0000256" key="1">
    <source>
        <dbReference type="ARBA" id="ARBA00023015"/>
    </source>
</evidence>
<dbReference type="InterPro" id="IPR020449">
    <property type="entry name" value="Tscrpt_reg_AraC-type_HTH"/>
</dbReference>
<feature type="region of interest" description="Disordered" evidence="4">
    <location>
        <begin position="269"/>
        <end position="298"/>
    </location>
</feature>
<dbReference type="PANTHER" id="PTHR43280">
    <property type="entry name" value="ARAC-FAMILY TRANSCRIPTIONAL REGULATOR"/>
    <property type="match status" value="1"/>
</dbReference>